<keyword evidence="5 7" id="KW-1133">Transmembrane helix</keyword>
<dbReference type="OrthoDB" id="147508at2157"/>
<dbReference type="EMBL" id="JMIY01000001">
    <property type="protein sequence ID" value="KCZ73337.1"/>
    <property type="molecule type" value="Genomic_DNA"/>
</dbReference>
<sequence length="390" mass="42282">MAYKNIEYNKIEGKSIVYYGLIILFGLFIVTGVFEFFKTLQTGQVDLGVSDRVPWGMPIVMIEFLKGISAGLLLFSTLGYVFGKNEYRSISRIAAFLAIVVLIGAMAMILGELGKPLRFINVFIYGPAYLNSVFALNSFLYSGFIVVAIAYLWSILGERTQLARYLGTACIVLSVAVIAAGGSIFGFMIGRELWYSPFLPVLFITGALVSGVSMLILILIATTKLESKPIDEKIITGFGKYLLSFLLILAFFALIEAFTRMYGNEGGGEGLKFFLTGPYSSVFWVVYVLLGIAIPIGILLSGAGKKLYGVVAASFLAMIGILAEKYTLIITGQDLVQQQVAGRAIMGFEGMPAVYSVSAAELSIILGVIGGIGILYLVGLRMFKLLPSRT</sequence>
<protein>
    <submittedName>
        <fullName evidence="8">Polysulfide reductase</fullName>
    </submittedName>
</protein>
<evidence type="ECO:0000256" key="5">
    <source>
        <dbReference type="ARBA" id="ARBA00022989"/>
    </source>
</evidence>
<dbReference type="InterPro" id="IPR005614">
    <property type="entry name" value="NrfD-like"/>
</dbReference>
<dbReference type="PANTHER" id="PTHR34856">
    <property type="entry name" value="PROTEIN NRFD"/>
    <property type="match status" value="1"/>
</dbReference>
<keyword evidence="9" id="KW-1185">Reference proteome</keyword>
<evidence type="ECO:0000256" key="2">
    <source>
        <dbReference type="ARBA" id="ARBA00008929"/>
    </source>
</evidence>
<accession>A0A062V7R7</accession>
<evidence type="ECO:0000256" key="1">
    <source>
        <dbReference type="ARBA" id="ARBA00004651"/>
    </source>
</evidence>
<evidence type="ECO:0000313" key="9">
    <source>
        <dbReference type="Proteomes" id="UP000027153"/>
    </source>
</evidence>
<gene>
    <name evidence="8" type="ORF">ANME2D_00403</name>
</gene>
<evidence type="ECO:0000256" key="6">
    <source>
        <dbReference type="ARBA" id="ARBA00023136"/>
    </source>
</evidence>
<dbReference type="Gene3D" id="1.20.1630.10">
    <property type="entry name" value="Formate dehydrogenase/DMSO reductase domain"/>
    <property type="match status" value="1"/>
</dbReference>
<keyword evidence="4 7" id="KW-0812">Transmembrane</keyword>
<feature type="transmembrane region" description="Helical" evidence="7">
    <location>
        <begin position="93"/>
        <end position="113"/>
    </location>
</feature>
<comment type="similarity">
    <text evidence="2">Belongs to the NrfD family.</text>
</comment>
<proteinExistence type="inferred from homology"/>
<dbReference type="InterPro" id="IPR052049">
    <property type="entry name" value="Electron_transfer_protein"/>
</dbReference>
<feature type="transmembrane region" description="Helical" evidence="7">
    <location>
        <begin position="57"/>
        <end position="81"/>
    </location>
</feature>
<keyword evidence="6 7" id="KW-0472">Membrane</keyword>
<organism evidence="8 9">
    <name type="scientific">Candidatus Methanoperedens nitratireducens</name>
    <dbReference type="NCBI Taxonomy" id="1392998"/>
    <lineage>
        <taxon>Archaea</taxon>
        <taxon>Methanobacteriati</taxon>
        <taxon>Methanobacteriota</taxon>
        <taxon>Stenosarchaea group</taxon>
        <taxon>Methanomicrobia</taxon>
        <taxon>Methanosarcinales</taxon>
        <taxon>ANME-2 cluster</taxon>
        <taxon>Candidatus Methanoperedentaceae</taxon>
        <taxon>Candidatus Methanoperedens</taxon>
    </lineage>
</organism>
<dbReference type="Pfam" id="PF03916">
    <property type="entry name" value="NrfD"/>
    <property type="match status" value="1"/>
</dbReference>
<feature type="transmembrane region" description="Helical" evidence="7">
    <location>
        <begin position="16"/>
        <end position="37"/>
    </location>
</feature>
<feature type="transmembrane region" description="Helical" evidence="7">
    <location>
        <begin position="165"/>
        <end position="189"/>
    </location>
</feature>
<feature type="transmembrane region" description="Helical" evidence="7">
    <location>
        <begin position="201"/>
        <end position="220"/>
    </location>
</feature>
<keyword evidence="3" id="KW-1003">Cell membrane</keyword>
<comment type="subcellular location">
    <subcellularLocation>
        <location evidence="1">Cell membrane</location>
        <topology evidence="1">Multi-pass membrane protein</topology>
    </subcellularLocation>
</comment>
<feature type="transmembrane region" description="Helical" evidence="7">
    <location>
        <begin position="133"/>
        <end position="153"/>
    </location>
</feature>
<feature type="transmembrane region" description="Helical" evidence="7">
    <location>
        <begin position="353"/>
        <end position="379"/>
    </location>
</feature>
<reference evidence="8 9" key="1">
    <citation type="journal article" date="2013" name="Nature">
        <title>Anaerobic oxidation of methane coupled to nitrate reduction in a novel archaeal lineage.</title>
        <authorList>
            <person name="Haroon M.F."/>
            <person name="Hu S."/>
            <person name="Shi Y."/>
            <person name="Imelfort M."/>
            <person name="Keller J."/>
            <person name="Hugenholtz P."/>
            <person name="Yuan Z."/>
            <person name="Tyson G.W."/>
        </authorList>
    </citation>
    <scope>NUCLEOTIDE SEQUENCE [LARGE SCALE GENOMIC DNA]</scope>
    <source>
        <strain evidence="8 9">ANME-2d</strain>
    </source>
</reference>
<feature type="transmembrane region" description="Helical" evidence="7">
    <location>
        <begin position="241"/>
        <end position="262"/>
    </location>
</feature>
<evidence type="ECO:0000256" key="7">
    <source>
        <dbReference type="SAM" id="Phobius"/>
    </source>
</evidence>
<dbReference type="Proteomes" id="UP000027153">
    <property type="component" value="Unassembled WGS sequence"/>
</dbReference>
<dbReference type="RefSeq" id="WP_048088689.1">
    <property type="nucleotide sequence ID" value="NZ_JMIY01000001.1"/>
</dbReference>
<feature type="transmembrane region" description="Helical" evidence="7">
    <location>
        <begin position="282"/>
        <end position="300"/>
    </location>
</feature>
<dbReference type="PANTHER" id="PTHR34856:SF2">
    <property type="entry name" value="PROTEIN NRFD"/>
    <property type="match status" value="1"/>
</dbReference>
<evidence type="ECO:0000313" key="8">
    <source>
        <dbReference type="EMBL" id="KCZ73337.1"/>
    </source>
</evidence>
<feature type="transmembrane region" description="Helical" evidence="7">
    <location>
        <begin position="307"/>
        <end position="323"/>
    </location>
</feature>
<dbReference type="AlphaFoldDB" id="A0A062V7R7"/>
<name>A0A062V7R7_9EURY</name>
<evidence type="ECO:0000256" key="4">
    <source>
        <dbReference type="ARBA" id="ARBA00022692"/>
    </source>
</evidence>
<dbReference type="GO" id="GO:0005886">
    <property type="term" value="C:plasma membrane"/>
    <property type="evidence" value="ECO:0007669"/>
    <property type="project" value="UniProtKB-SubCell"/>
</dbReference>
<evidence type="ECO:0000256" key="3">
    <source>
        <dbReference type="ARBA" id="ARBA00022475"/>
    </source>
</evidence>
<comment type="caution">
    <text evidence="8">The sequence shown here is derived from an EMBL/GenBank/DDBJ whole genome shotgun (WGS) entry which is preliminary data.</text>
</comment>